<proteinExistence type="predicted"/>
<feature type="domain" description="SET" evidence="1">
    <location>
        <begin position="358"/>
        <end position="565"/>
    </location>
</feature>
<keyword evidence="3" id="KW-1185">Reference proteome</keyword>
<dbReference type="SUPFAM" id="SSF82199">
    <property type="entry name" value="SET domain"/>
    <property type="match status" value="1"/>
</dbReference>
<organism evidence="2 3">
    <name type="scientific">Cudoniella acicularis</name>
    <dbReference type="NCBI Taxonomy" id="354080"/>
    <lineage>
        <taxon>Eukaryota</taxon>
        <taxon>Fungi</taxon>
        <taxon>Dikarya</taxon>
        <taxon>Ascomycota</taxon>
        <taxon>Pezizomycotina</taxon>
        <taxon>Leotiomycetes</taxon>
        <taxon>Helotiales</taxon>
        <taxon>Tricladiaceae</taxon>
        <taxon>Cudoniella</taxon>
    </lineage>
</organism>
<evidence type="ECO:0000259" key="1">
    <source>
        <dbReference type="PROSITE" id="PS50280"/>
    </source>
</evidence>
<sequence length="1517" mass="170563">MSSSLGANTPSYTQLASALASQKHAVENAFRRKGERPKGLPVRAQCVNEFKMAALANNMRSNSTETGHVMKITVIGHPYPPSVASLQDLKKTMIEDLTLETNHRGSYLLLRFICPAMRVSAIMNIAEDEARTVVPFALHLQDPEPIRTADSILKDQSVIILKEPYFKVGANGQYFIRVDHPTDIVWLFGDNSRVPTKWRTSHANDPKSAESWKKRGDELMAKRNFFEAIAMYSRGLQCCLTTAEQESLHNGRALANLHIESFDDALNDVSIISNPDDRSKEGIYYGALALYSLERYKEALELLQILVRKYPDCTLFKGELDRTRLRITEQNGGVYDFECLYKAAKLRPPRMDNASYKGPVEVQESKGKGRGLFTMRSVQAGELLLCEKAFSYCFAVTSDEPDQISSKLLSQSSYLIDIPGNRMSVGTHADLIRDISNKLILNPSLAPAFEDLAHGEYEGVKCISVDGAPVVDTFLVANTIHINAFGCPLTSRDEVDDPDFNRDNDCNTVEQRKSARLSITGIWILASYVNHSCDLTCERSFIGDMQIVRAVRDMPANTELTFNYITRGDSAEMNKSLSQGWGFKCNCALCVDDRETSPAMKIRRTHLVRLLRSKHNHPEEGRNYHATGGNLPTSLIRSLKASDVGSPSGTSSAMASSILSGTETASSIYNPHSGVYHELHPKEIRLVTLLKGSWSDKIRCRLHQAPLPNRPVYKALSYAWGSPRATRPIIVNGYLHSVTVNLESALRRPRQVDNDLTLWIDALCINQSNFQERNSQVTLMHDIFASTEEVIVYLGEVQHHNPRALNKSGSTRTTTFTYDNHDAEKLEMFRSRSLRNTPATATGHKVRMEYSFEVFSLLRLLAAEPELDHFLAFEPNSGRFIDSEIWVIQEVVVPEKVTMVYGSSIAPWDMFVAAARWESRNRASSTPLSFPHEYSTVLSYFSRMILDIERMRRVWNSAQLTGLLPLLRRFSGRRASDDRDKVYALLSLARKQTSIKPNYFLSVPLVFQTSVLDIIKRTKSLTVLAGDLGRKDRQDLPSWVPDWSATYDGLDRRRADNSDRYNTTKNSKIYVHEQGRGRGTGIYDYLEDLPRQFDPEIISANDLVKKFSSILKTSGWTDWLPEENPNQPANGQPSSQTFYEAIEKYCISRGIAGCLRMYDNGVIDLPGLQVDEIAVVGEDVAFSEEANLSVVHSWAVLVFSWSRDKGNYEGYSWSSRNKYKHGSNGLGNAFRTMLCADIVRSGSEAKGFTDRSVEDDDHEMIAAWYLRKGGPGNYHDPYINPTLKALVEDLQNIGSLTAPETISPDINLAIWSATARRKFFITKKGYIGLGPAKLRVGDGLFMLLGGRTPFILRSAGSCRVPWNSVIPSSLGYYGSEARTVERSCFEMVGDCYAQGLMGDEAMELWTNATKDDGGRGKLSDSLKLNNYKILEEIRLRRDRLEADLAAWRKLSDRGRQIQPLERLDLAQRMKEYLGYLGSVDEGLVEIDIESTKVRMDSVEDQIRRIDEATPQTRCYIV</sequence>
<dbReference type="EMBL" id="JAAMPI010000249">
    <property type="protein sequence ID" value="KAF4633568.1"/>
    <property type="molecule type" value="Genomic_DNA"/>
</dbReference>
<dbReference type="InterPro" id="IPR046341">
    <property type="entry name" value="SET_dom_sf"/>
</dbReference>
<dbReference type="PANTHER" id="PTHR24148">
    <property type="entry name" value="ANKYRIN REPEAT DOMAIN-CONTAINING PROTEIN 39 HOMOLOG-RELATED"/>
    <property type="match status" value="1"/>
</dbReference>
<dbReference type="InterPro" id="IPR011990">
    <property type="entry name" value="TPR-like_helical_dom_sf"/>
</dbReference>
<evidence type="ECO:0000313" key="3">
    <source>
        <dbReference type="Proteomes" id="UP000566819"/>
    </source>
</evidence>
<reference evidence="2 3" key="1">
    <citation type="submission" date="2020-03" db="EMBL/GenBank/DDBJ databases">
        <title>Draft Genome Sequence of Cudoniella acicularis.</title>
        <authorList>
            <person name="Buettner E."/>
            <person name="Kellner H."/>
        </authorList>
    </citation>
    <scope>NUCLEOTIDE SEQUENCE [LARGE SCALE GENOMIC DNA]</scope>
    <source>
        <strain evidence="2 3">DSM 108380</strain>
    </source>
</reference>
<accession>A0A8H4W469</accession>
<dbReference type="Pfam" id="PF06985">
    <property type="entry name" value="HET"/>
    <property type="match status" value="1"/>
</dbReference>
<comment type="caution">
    <text evidence="2">The sequence shown here is derived from an EMBL/GenBank/DDBJ whole genome shotgun (WGS) entry which is preliminary data.</text>
</comment>
<gene>
    <name evidence="2" type="ORF">G7Y89_g4550</name>
</gene>
<dbReference type="PANTHER" id="PTHR24148:SF82">
    <property type="entry name" value="HETEROKARYON INCOMPATIBILITY DOMAIN-CONTAINING PROTEIN"/>
    <property type="match status" value="1"/>
</dbReference>
<dbReference type="SUPFAM" id="SSF48452">
    <property type="entry name" value="TPR-like"/>
    <property type="match status" value="1"/>
</dbReference>
<dbReference type="InterPro" id="IPR001214">
    <property type="entry name" value="SET_dom"/>
</dbReference>
<dbReference type="InterPro" id="IPR010730">
    <property type="entry name" value="HET"/>
</dbReference>
<dbReference type="Proteomes" id="UP000566819">
    <property type="component" value="Unassembled WGS sequence"/>
</dbReference>
<dbReference type="Gene3D" id="1.25.40.10">
    <property type="entry name" value="Tetratricopeptide repeat domain"/>
    <property type="match status" value="1"/>
</dbReference>
<dbReference type="InterPro" id="IPR052895">
    <property type="entry name" value="HetReg/Transcr_Mod"/>
</dbReference>
<dbReference type="Pfam" id="PF00856">
    <property type="entry name" value="SET"/>
    <property type="match status" value="1"/>
</dbReference>
<dbReference type="OrthoDB" id="438641at2759"/>
<dbReference type="SMART" id="SM00317">
    <property type="entry name" value="SET"/>
    <property type="match status" value="1"/>
</dbReference>
<evidence type="ECO:0000313" key="2">
    <source>
        <dbReference type="EMBL" id="KAF4633568.1"/>
    </source>
</evidence>
<dbReference type="PROSITE" id="PS50280">
    <property type="entry name" value="SET"/>
    <property type="match status" value="1"/>
</dbReference>
<protein>
    <recommendedName>
        <fullName evidence="1">SET domain-containing protein</fullName>
    </recommendedName>
</protein>
<dbReference type="Gene3D" id="2.170.270.10">
    <property type="entry name" value="SET domain"/>
    <property type="match status" value="1"/>
</dbReference>
<name>A0A8H4W469_9HELO</name>